<dbReference type="GO" id="GO:0006950">
    <property type="term" value="P:response to stress"/>
    <property type="evidence" value="ECO:0007669"/>
    <property type="project" value="TreeGrafter"/>
</dbReference>
<proteinExistence type="predicted"/>
<dbReference type="Pfam" id="PF12802">
    <property type="entry name" value="MarR_2"/>
    <property type="match status" value="1"/>
</dbReference>
<dbReference type="PANTHER" id="PTHR33164">
    <property type="entry name" value="TRANSCRIPTIONAL REGULATOR, MARR FAMILY"/>
    <property type="match status" value="1"/>
</dbReference>
<dbReference type="InterPro" id="IPR036388">
    <property type="entry name" value="WH-like_DNA-bd_sf"/>
</dbReference>
<dbReference type="Proteomes" id="UP000295008">
    <property type="component" value="Unassembled WGS sequence"/>
</dbReference>
<dbReference type="Gene3D" id="1.10.10.10">
    <property type="entry name" value="Winged helix-like DNA-binding domain superfamily/Winged helix DNA-binding domain"/>
    <property type="match status" value="1"/>
</dbReference>
<dbReference type="EMBL" id="SLUN01000051">
    <property type="protein sequence ID" value="TCL56166.1"/>
    <property type="molecule type" value="Genomic_DNA"/>
</dbReference>
<accession>A0A4R1QQQ6</accession>
<dbReference type="OrthoDB" id="9799747at2"/>
<organism evidence="2 3">
    <name type="scientific">Hydrogenispora ethanolica</name>
    <dbReference type="NCBI Taxonomy" id="1082276"/>
    <lineage>
        <taxon>Bacteria</taxon>
        <taxon>Bacillati</taxon>
        <taxon>Bacillota</taxon>
        <taxon>Hydrogenispora</taxon>
    </lineage>
</organism>
<dbReference type="GO" id="GO:0003700">
    <property type="term" value="F:DNA-binding transcription factor activity"/>
    <property type="evidence" value="ECO:0007669"/>
    <property type="project" value="InterPro"/>
</dbReference>
<comment type="caution">
    <text evidence="2">The sequence shown here is derived from an EMBL/GenBank/DDBJ whole genome shotgun (WGS) entry which is preliminary data.</text>
</comment>
<evidence type="ECO:0000313" key="3">
    <source>
        <dbReference type="Proteomes" id="UP000295008"/>
    </source>
</evidence>
<dbReference type="InterPro" id="IPR000835">
    <property type="entry name" value="HTH_MarR-typ"/>
</dbReference>
<keyword evidence="3" id="KW-1185">Reference proteome</keyword>
<dbReference type="PANTHER" id="PTHR33164:SF101">
    <property type="entry name" value="TRANSCRIPTIONAL REPRESSOR MPRA"/>
    <property type="match status" value="1"/>
</dbReference>
<gene>
    <name evidence="2" type="ORF">EDC14_105117</name>
</gene>
<dbReference type="PRINTS" id="PR00598">
    <property type="entry name" value="HTHMARR"/>
</dbReference>
<dbReference type="InterPro" id="IPR036390">
    <property type="entry name" value="WH_DNA-bd_sf"/>
</dbReference>
<dbReference type="PROSITE" id="PS50995">
    <property type="entry name" value="HTH_MARR_2"/>
    <property type="match status" value="1"/>
</dbReference>
<sequence>MEEQKIVLKRALIQVSGKLGKLLQRDLDRYGLSGVEYGILRNLGEEVLTLSELSQRLLRVNSNITALIDHLEQRGLVERVRDREDRRVIRVQLTGAGRALRSRVVPDHNHYVMEMLAPLSAAETASLIQLLGKLQTICDQGLERPD</sequence>
<evidence type="ECO:0000313" key="2">
    <source>
        <dbReference type="EMBL" id="TCL56166.1"/>
    </source>
</evidence>
<reference evidence="2 3" key="1">
    <citation type="submission" date="2019-03" db="EMBL/GenBank/DDBJ databases">
        <title>Genomic Encyclopedia of Type Strains, Phase IV (KMG-IV): sequencing the most valuable type-strain genomes for metagenomic binning, comparative biology and taxonomic classification.</title>
        <authorList>
            <person name="Goeker M."/>
        </authorList>
    </citation>
    <scope>NUCLEOTIDE SEQUENCE [LARGE SCALE GENOMIC DNA]</scope>
    <source>
        <strain evidence="2 3">LX-B</strain>
    </source>
</reference>
<dbReference type="SMART" id="SM00347">
    <property type="entry name" value="HTH_MARR"/>
    <property type="match status" value="1"/>
</dbReference>
<dbReference type="AlphaFoldDB" id="A0A4R1QQQ6"/>
<dbReference type="InterPro" id="IPR039422">
    <property type="entry name" value="MarR/SlyA-like"/>
</dbReference>
<protein>
    <submittedName>
        <fullName evidence="2">MarR family transcriptional regulator</fullName>
    </submittedName>
</protein>
<name>A0A4R1QQQ6_HYDET</name>
<dbReference type="RefSeq" id="WP_132017460.1">
    <property type="nucleotide sequence ID" value="NZ_SLUN01000051.1"/>
</dbReference>
<evidence type="ECO:0000259" key="1">
    <source>
        <dbReference type="PROSITE" id="PS50995"/>
    </source>
</evidence>
<dbReference type="SUPFAM" id="SSF46785">
    <property type="entry name" value="Winged helix' DNA-binding domain"/>
    <property type="match status" value="1"/>
</dbReference>
<feature type="domain" description="HTH marR-type" evidence="1">
    <location>
        <begin position="5"/>
        <end position="136"/>
    </location>
</feature>